<reference evidence="1 2" key="1">
    <citation type="journal article" date="2014" name="Genome Announc.">
        <title>Draft Genome Sequences of Two Vibrionaceae Species, Vibrio ponticus C121 and Photobacterium aphoticum C119, Isolated as Coral Reef Microbiota.</title>
        <authorList>
            <person name="Al-saari N."/>
            <person name="Meirelles P.M."/>
            <person name="Mino S."/>
            <person name="Suda W."/>
            <person name="Oshima K."/>
            <person name="Hattori M."/>
            <person name="Ohkuma M."/>
            <person name="Thompson F.L."/>
            <person name="Gomez-Gil B."/>
            <person name="Sawabe T."/>
            <person name="Sawabe T."/>
        </authorList>
    </citation>
    <scope>NUCLEOTIDE SEQUENCE [LARGE SCALE GENOMIC DNA]</scope>
    <source>
        <strain evidence="1 2">JCM 19237</strain>
    </source>
</reference>
<accession>A0A090R614</accession>
<evidence type="ECO:0000313" key="2">
    <source>
        <dbReference type="Proteomes" id="UP000029227"/>
    </source>
</evidence>
<organism evidence="1 2">
    <name type="scientific">Photobacterium aphoticum</name>
    <dbReference type="NCBI Taxonomy" id="754436"/>
    <lineage>
        <taxon>Bacteria</taxon>
        <taxon>Pseudomonadati</taxon>
        <taxon>Pseudomonadota</taxon>
        <taxon>Gammaproteobacteria</taxon>
        <taxon>Vibrionales</taxon>
        <taxon>Vibrionaceae</taxon>
        <taxon>Photobacterium</taxon>
    </lineage>
</organism>
<sequence>MGTTANSGWWYSWVINLDKDFTHVSLFARFHASSAFSFGAEWRIKDVEDHGVMLSARYPF</sequence>
<comment type="caution">
    <text evidence="1">The sequence shown here is derived from an EMBL/GenBank/DDBJ whole genome shotgun (WGS) entry which is preliminary data.</text>
</comment>
<dbReference type="STRING" id="754436.JCM19237_5970"/>
<gene>
    <name evidence="1" type="ORF">JCM19237_5970</name>
</gene>
<dbReference type="EMBL" id="BBMN01000001">
    <property type="protein sequence ID" value="GAL03077.1"/>
    <property type="molecule type" value="Genomic_DNA"/>
</dbReference>
<dbReference type="AlphaFoldDB" id="A0A090R614"/>
<dbReference type="Proteomes" id="UP000029227">
    <property type="component" value="Unassembled WGS sequence"/>
</dbReference>
<evidence type="ECO:0000313" key="1">
    <source>
        <dbReference type="EMBL" id="GAL03077.1"/>
    </source>
</evidence>
<evidence type="ECO:0008006" key="3">
    <source>
        <dbReference type="Google" id="ProtNLM"/>
    </source>
</evidence>
<protein>
    <recommendedName>
        <fullName evidence="3">Long-chain fatty acid transport protein</fullName>
    </recommendedName>
</protein>
<proteinExistence type="predicted"/>
<name>A0A090R614_9GAMM</name>